<dbReference type="AlphaFoldDB" id="A0A914XGV9"/>
<dbReference type="WBParaSite" id="PSAMB.scaffold8085size6650.g30924.t1">
    <property type="protein sequence ID" value="PSAMB.scaffold8085size6650.g30924.t1"/>
    <property type="gene ID" value="PSAMB.scaffold8085size6650.g30924"/>
</dbReference>
<reference evidence="2" key="1">
    <citation type="submission" date="2022-11" db="UniProtKB">
        <authorList>
            <consortium name="WormBaseParasite"/>
        </authorList>
    </citation>
    <scope>IDENTIFICATION</scope>
</reference>
<keyword evidence="1" id="KW-1185">Reference proteome</keyword>
<name>A0A914XGV9_9BILA</name>
<accession>A0A914XGV9</accession>
<dbReference type="InterPro" id="IPR011990">
    <property type="entry name" value="TPR-like_helical_dom_sf"/>
</dbReference>
<protein>
    <submittedName>
        <fullName evidence="2">Uncharacterized protein</fullName>
    </submittedName>
</protein>
<sequence length="210" mass="24358">MLKDTWYFDCQCTRCVDNQEHILTSIKCPSCSEILSIFGEQPYKDPVTQVIICPKCLTTCSKESVFEAVNAMRFIDEVLEKDELSSMNNETARIFLQELLERFTPFLSHTNVYLCRILQALIPRIDPEEHETLLQYHLNALDCMKVCYPHNHPALAFHLMNIGIFYTRLKRDEDARNYLTQSQNMLDFALGKDHPMSCANRAELEKVQGV</sequence>
<dbReference type="Proteomes" id="UP000887566">
    <property type="component" value="Unplaced"/>
</dbReference>
<evidence type="ECO:0000313" key="2">
    <source>
        <dbReference type="WBParaSite" id="PSAMB.scaffold8085size6650.g30924.t1"/>
    </source>
</evidence>
<dbReference type="Gene3D" id="1.25.40.10">
    <property type="entry name" value="Tetratricopeptide repeat domain"/>
    <property type="match status" value="1"/>
</dbReference>
<proteinExistence type="predicted"/>
<evidence type="ECO:0000313" key="1">
    <source>
        <dbReference type="Proteomes" id="UP000887566"/>
    </source>
</evidence>
<organism evidence="1 2">
    <name type="scientific">Plectus sambesii</name>
    <dbReference type="NCBI Taxonomy" id="2011161"/>
    <lineage>
        <taxon>Eukaryota</taxon>
        <taxon>Metazoa</taxon>
        <taxon>Ecdysozoa</taxon>
        <taxon>Nematoda</taxon>
        <taxon>Chromadorea</taxon>
        <taxon>Plectida</taxon>
        <taxon>Plectina</taxon>
        <taxon>Plectoidea</taxon>
        <taxon>Plectidae</taxon>
        <taxon>Plectus</taxon>
    </lineage>
</organism>